<protein>
    <submittedName>
        <fullName evidence="2">Uncharacterized protein</fullName>
    </submittedName>
</protein>
<reference evidence="2 3" key="1">
    <citation type="journal article" date="2023" name="Int. J. Mol. Sci.">
        <title>De Novo Assembly and Annotation of 11 Diverse Shrub Willow (Salix) Genomes Reveals Novel Gene Organization in Sex-Linked Regions.</title>
        <authorList>
            <person name="Hyden B."/>
            <person name="Feng K."/>
            <person name="Yates T.B."/>
            <person name="Jawdy S."/>
            <person name="Cereghino C."/>
            <person name="Smart L.B."/>
            <person name="Muchero W."/>
        </authorList>
    </citation>
    <scope>NUCLEOTIDE SEQUENCE [LARGE SCALE GENOMIC DNA]</scope>
    <source>
        <tissue evidence="2">Shoot tip</tissue>
    </source>
</reference>
<keyword evidence="3" id="KW-1185">Reference proteome</keyword>
<accession>A0AAD6KPY2</accession>
<comment type="caution">
    <text evidence="2">The sequence shown here is derived from an EMBL/GenBank/DDBJ whole genome shotgun (WGS) entry which is preliminary data.</text>
</comment>
<proteinExistence type="predicted"/>
<dbReference type="EMBL" id="JAPFFJ010000005">
    <property type="protein sequence ID" value="KAJ6427343.1"/>
    <property type="molecule type" value="Genomic_DNA"/>
</dbReference>
<evidence type="ECO:0000313" key="3">
    <source>
        <dbReference type="Proteomes" id="UP001162972"/>
    </source>
</evidence>
<gene>
    <name evidence="2" type="ORF">OIU84_022855</name>
</gene>
<dbReference type="AlphaFoldDB" id="A0AAD6KPY2"/>
<evidence type="ECO:0000256" key="1">
    <source>
        <dbReference type="SAM" id="MobiDB-lite"/>
    </source>
</evidence>
<evidence type="ECO:0000313" key="2">
    <source>
        <dbReference type="EMBL" id="KAJ6427343.1"/>
    </source>
</evidence>
<name>A0AAD6KPY2_9ROSI</name>
<sequence>MGCEVVPNVQKGDSSEAAPGDTEAIVDGRDGLDCEVGPAATTDAPMNLPRASAVAGDNDKAVPIGMEAVKVHVEQQTNPMHFELTLLEDGWTKR</sequence>
<dbReference type="Proteomes" id="UP001162972">
    <property type="component" value="Chromosome 1"/>
</dbReference>
<feature type="region of interest" description="Disordered" evidence="1">
    <location>
        <begin position="1"/>
        <end position="32"/>
    </location>
</feature>
<organism evidence="2 3">
    <name type="scientific">Salix udensis</name>
    <dbReference type="NCBI Taxonomy" id="889485"/>
    <lineage>
        <taxon>Eukaryota</taxon>
        <taxon>Viridiplantae</taxon>
        <taxon>Streptophyta</taxon>
        <taxon>Embryophyta</taxon>
        <taxon>Tracheophyta</taxon>
        <taxon>Spermatophyta</taxon>
        <taxon>Magnoliopsida</taxon>
        <taxon>eudicotyledons</taxon>
        <taxon>Gunneridae</taxon>
        <taxon>Pentapetalae</taxon>
        <taxon>rosids</taxon>
        <taxon>fabids</taxon>
        <taxon>Malpighiales</taxon>
        <taxon>Salicaceae</taxon>
        <taxon>Saliceae</taxon>
        <taxon>Salix</taxon>
    </lineage>
</organism>